<dbReference type="NCBIfam" id="TIGR00060">
    <property type="entry name" value="L18_bact"/>
    <property type="match status" value="1"/>
</dbReference>
<dbReference type="InterPro" id="IPR005484">
    <property type="entry name" value="Ribosomal_uL18_bac/plant/anim"/>
</dbReference>
<dbReference type="Pfam" id="PF00861">
    <property type="entry name" value="Ribosomal_L18p"/>
    <property type="match status" value="1"/>
</dbReference>
<comment type="caution">
    <text evidence="8">The sequence shown here is derived from an EMBL/GenBank/DDBJ whole genome shotgun (WGS) entry which is preliminary data.</text>
</comment>
<evidence type="ECO:0000256" key="7">
    <source>
        <dbReference type="HAMAP-Rule" id="MF_01337"/>
    </source>
</evidence>
<dbReference type="InterPro" id="IPR057268">
    <property type="entry name" value="Ribosomal_L18"/>
</dbReference>
<comment type="similarity">
    <text evidence="1 7">Belongs to the universal ribosomal protein uL18 family.</text>
</comment>
<evidence type="ECO:0000313" key="9">
    <source>
        <dbReference type="Proteomes" id="UP000230729"/>
    </source>
</evidence>
<proteinExistence type="inferred from homology"/>
<evidence type="ECO:0000256" key="4">
    <source>
        <dbReference type="ARBA" id="ARBA00022980"/>
    </source>
</evidence>
<dbReference type="InterPro" id="IPR004389">
    <property type="entry name" value="Ribosomal_uL18_bac-type"/>
</dbReference>
<evidence type="ECO:0000256" key="5">
    <source>
        <dbReference type="ARBA" id="ARBA00023274"/>
    </source>
</evidence>
<dbReference type="PANTHER" id="PTHR12899">
    <property type="entry name" value="39S RIBOSOMAL PROTEIN L18, MITOCHONDRIAL"/>
    <property type="match status" value="1"/>
</dbReference>
<dbReference type="SUPFAM" id="SSF53137">
    <property type="entry name" value="Translational machinery components"/>
    <property type="match status" value="1"/>
</dbReference>
<dbReference type="GO" id="GO:0003735">
    <property type="term" value="F:structural constituent of ribosome"/>
    <property type="evidence" value="ECO:0007669"/>
    <property type="project" value="InterPro"/>
</dbReference>
<accession>A0A2G9ZJY4</accession>
<keyword evidence="5 7" id="KW-0687">Ribonucleoprotein</keyword>
<evidence type="ECO:0000256" key="6">
    <source>
        <dbReference type="ARBA" id="ARBA00035197"/>
    </source>
</evidence>
<sequence>MSIKHTNYVNRQRRHAKIRKKVTGTKVRPRLSVFRSARYLYLQLIDDQSGRTLAATTSKSVKVDENGDSVKNKTRKIALAFTAGGRLAAKAKELNVNEAVFDRGGYRYHGRVKAAAEGARAGGLKL</sequence>
<comment type="function">
    <text evidence="7">This is one of the proteins that bind and probably mediate the attachment of the 5S RNA into the large ribosomal subunit, where it forms part of the central protuberance.</text>
</comment>
<name>A0A2G9ZJY4_9BACT</name>
<dbReference type="AlphaFoldDB" id="A0A2G9ZJY4"/>
<gene>
    <name evidence="7" type="primary">rplR</name>
    <name evidence="8" type="ORF">COX22_04105</name>
</gene>
<dbReference type="HAMAP" id="MF_01337_B">
    <property type="entry name" value="Ribosomal_uL18_B"/>
    <property type="match status" value="1"/>
</dbReference>
<dbReference type="Gene3D" id="3.30.420.100">
    <property type="match status" value="1"/>
</dbReference>
<evidence type="ECO:0000256" key="1">
    <source>
        <dbReference type="ARBA" id="ARBA00007116"/>
    </source>
</evidence>
<dbReference type="Proteomes" id="UP000230729">
    <property type="component" value="Unassembled WGS sequence"/>
</dbReference>
<dbReference type="PANTHER" id="PTHR12899:SF3">
    <property type="entry name" value="LARGE RIBOSOMAL SUBUNIT PROTEIN UL18M"/>
    <property type="match status" value="1"/>
</dbReference>
<comment type="subunit">
    <text evidence="7">Part of the 50S ribosomal subunit; part of the 5S rRNA/L5/L18/L25 subcomplex. Contacts the 5S and 23S rRNAs.</text>
</comment>
<dbReference type="GO" id="GO:0006412">
    <property type="term" value="P:translation"/>
    <property type="evidence" value="ECO:0007669"/>
    <property type="project" value="UniProtKB-UniRule"/>
</dbReference>
<organism evidence="8 9">
    <name type="scientific">Candidatus Falkowbacteria bacterium CG23_combo_of_CG06-09_8_20_14_all_49_15</name>
    <dbReference type="NCBI Taxonomy" id="1974572"/>
    <lineage>
        <taxon>Bacteria</taxon>
        <taxon>Candidatus Falkowiibacteriota</taxon>
    </lineage>
</organism>
<dbReference type="GO" id="GO:0022625">
    <property type="term" value="C:cytosolic large ribosomal subunit"/>
    <property type="evidence" value="ECO:0007669"/>
    <property type="project" value="TreeGrafter"/>
</dbReference>
<reference evidence="8 9" key="1">
    <citation type="submission" date="2017-09" db="EMBL/GenBank/DDBJ databases">
        <title>Depth-based differentiation of microbial function through sediment-hosted aquifers and enrichment of novel symbionts in the deep terrestrial subsurface.</title>
        <authorList>
            <person name="Probst A.J."/>
            <person name="Ladd B."/>
            <person name="Jarett J.K."/>
            <person name="Geller-Mcgrath D.E."/>
            <person name="Sieber C.M."/>
            <person name="Emerson J.B."/>
            <person name="Anantharaman K."/>
            <person name="Thomas B.C."/>
            <person name="Malmstrom R."/>
            <person name="Stieglmeier M."/>
            <person name="Klingl A."/>
            <person name="Woyke T."/>
            <person name="Ryan C.M."/>
            <person name="Banfield J.F."/>
        </authorList>
    </citation>
    <scope>NUCLEOTIDE SEQUENCE [LARGE SCALE GENOMIC DNA]</scope>
    <source>
        <strain evidence="8">CG23_combo_of_CG06-09_8_20_14_all_49_15</strain>
    </source>
</reference>
<dbReference type="GO" id="GO:0008097">
    <property type="term" value="F:5S rRNA binding"/>
    <property type="evidence" value="ECO:0007669"/>
    <property type="project" value="TreeGrafter"/>
</dbReference>
<dbReference type="CDD" id="cd00432">
    <property type="entry name" value="Ribosomal_L18_L5e"/>
    <property type="match status" value="1"/>
</dbReference>
<keyword evidence="3 7" id="KW-0694">RNA-binding</keyword>
<evidence type="ECO:0000313" key="8">
    <source>
        <dbReference type="EMBL" id="PIP33493.1"/>
    </source>
</evidence>
<keyword evidence="2 7" id="KW-0699">rRNA-binding</keyword>
<dbReference type="EMBL" id="PCSD01000097">
    <property type="protein sequence ID" value="PIP33493.1"/>
    <property type="molecule type" value="Genomic_DNA"/>
</dbReference>
<evidence type="ECO:0000256" key="2">
    <source>
        <dbReference type="ARBA" id="ARBA00022730"/>
    </source>
</evidence>
<protein>
    <recommendedName>
        <fullName evidence="6 7">Large ribosomal subunit protein uL18</fullName>
    </recommendedName>
</protein>
<evidence type="ECO:0000256" key="3">
    <source>
        <dbReference type="ARBA" id="ARBA00022884"/>
    </source>
</evidence>
<keyword evidence="4 7" id="KW-0689">Ribosomal protein</keyword>